<dbReference type="PANTHER" id="PTHR42647">
    <property type="entry name" value="SBP (S-RIBONUCLEASE BINDING PROTEIN) FAMILY PROTEIN"/>
    <property type="match status" value="1"/>
</dbReference>
<dbReference type="PANTHER" id="PTHR42647:SF5">
    <property type="entry name" value="SBP (S-RIBONUCLEASE BINDING PROTEIN) FAMILY PROTEIN"/>
    <property type="match status" value="1"/>
</dbReference>
<reference evidence="8 9" key="1">
    <citation type="submission" date="2024-03" db="EMBL/GenBank/DDBJ databases">
        <authorList>
            <person name="Martinez-Hernandez J."/>
        </authorList>
    </citation>
    <scope>NUCLEOTIDE SEQUENCE [LARGE SCALE GENOMIC DNA]</scope>
</reference>
<dbReference type="GO" id="GO:0004842">
    <property type="term" value="F:ubiquitin-protein transferase activity"/>
    <property type="evidence" value="ECO:0007669"/>
    <property type="project" value="TreeGrafter"/>
</dbReference>
<dbReference type="CDD" id="cd16649">
    <property type="entry name" value="mRING-HC-C3HC5_CGRF1-like"/>
    <property type="match status" value="1"/>
</dbReference>
<dbReference type="InterPro" id="IPR013083">
    <property type="entry name" value="Znf_RING/FYVE/PHD"/>
</dbReference>
<evidence type="ECO:0000313" key="8">
    <source>
        <dbReference type="EMBL" id="CAL0313687.1"/>
    </source>
</evidence>
<dbReference type="InterPro" id="IPR001841">
    <property type="entry name" value="Znf_RING"/>
</dbReference>
<dbReference type="Proteomes" id="UP001497480">
    <property type="component" value="Unassembled WGS sequence"/>
</dbReference>
<organism evidence="8 9">
    <name type="scientific">Lupinus luteus</name>
    <name type="common">European yellow lupine</name>
    <dbReference type="NCBI Taxonomy" id="3873"/>
    <lineage>
        <taxon>Eukaryota</taxon>
        <taxon>Viridiplantae</taxon>
        <taxon>Streptophyta</taxon>
        <taxon>Embryophyta</taxon>
        <taxon>Tracheophyta</taxon>
        <taxon>Spermatophyta</taxon>
        <taxon>Magnoliopsida</taxon>
        <taxon>eudicotyledons</taxon>
        <taxon>Gunneridae</taxon>
        <taxon>Pentapetalae</taxon>
        <taxon>rosids</taxon>
        <taxon>fabids</taxon>
        <taxon>Fabales</taxon>
        <taxon>Fabaceae</taxon>
        <taxon>Papilionoideae</taxon>
        <taxon>50 kb inversion clade</taxon>
        <taxon>genistoids sensu lato</taxon>
        <taxon>core genistoids</taxon>
        <taxon>Genisteae</taxon>
        <taxon>Lupinus</taxon>
    </lineage>
</organism>
<dbReference type="PIRSF" id="PIRSF036836">
    <property type="entry name" value="RNase_bind_SBP1"/>
    <property type="match status" value="1"/>
</dbReference>
<keyword evidence="5" id="KW-0175">Coiled coil</keyword>
<protein>
    <recommendedName>
        <fullName evidence="7">RING-type domain-containing protein</fullName>
    </recommendedName>
</protein>
<keyword evidence="6" id="KW-0472">Membrane</keyword>
<dbReference type="Gene3D" id="3.30.40.10">
    <property type="entry name" value="Zinc/RING finger domain, C3HC4 (zinc finger)"/>
    <property type="match status" value="1"/>
</dbReference>
<proteinExistence type="predicted"/>
<feature type="domain" description="RING-type" evidence="7">
    <location>
        <begin position="302"/>
        <end position="336"/>
    </location>
</feature>
<evidence type="ECO:0000256" key="6">
    <source>
        <dbReference type="SAM" id="Phobius"/>
    </source>
</evidence>
<evidence type="ECO:0000256" key="5">
    <source>
        <dbReference type="SAM" id="Coils"/>
    </source>
</evidence>
<feature type="transmembrane region" description="Helical" evidence="6">
    <location>
        <begin position="28"/>
        <end position="46"/>
    </location>
</feature>
<dbReference type="AlphaFoldDB" id="A0AAV1WX08"/>
<accession>A0AAV1WX08</accession>
<keyword evidence="6" id="KW-1133">Transmembrane helix</keyword>
<evidence type="ECO:0000256" key="4">
    <source>
        <dbReference type="PROSITE-ProRule" id="PRU00175"/>
    </source>
</evidence>
<dbReference type="PROSITE" id="PS50089">
    <property type="entry name" value="ZF_RING_2"/>
    <property type="match status" value="1"/>
</dbReference>
<dbReference type="GO" id="GO:0008270">
    <property type="term" value="F:zinc ion binding"/>
    <property type="evidence" value="ECO:0007669"/>
    <property type="project" value="UniProtKB-KW"/>
</dbReference>
<evidence type="ECO:0000256" key="3">
    <source>
        <dbReference type="ARBA" id="ARBA00022833"/>
    </source>
</evidence>
<evidence type="ECO:0000313" key="9">
    <source>
        <dbReference type="Proteomes" id="UP001497480"/>
    </source>
</evidence>
<gene>
    <name evidence="8" type="ORF">LLUT_LOCUS14747</name>
</gene>
<keyword evidence="1" id="KW-0479">Metal-binding</keyword>
<comment type="caution">
    <text evidence="8">The sequence shown here is derived from an EMBL/GenBank/DDBJ whole genome shotgun (WGS) entry which is preliminary data.</text>
</comment>
<dbReference type="FunFam" id="3.30.40.10:FF:000239">
    <property type="entry name" value="probable BOI-related E3 ubiquitin-protein ligase 2"/>
    <property type="match status" value="1"/>
</dbReference>
<keyword evidence="3" id="KW-0862">Zinc</keyword>
<feature type="coiled-coil region" evidence="5">
    <location>
        <begin position="190"/>
        <end position="231"/>
    </location>
</feature>
<keyword evidence="2 4" id="KW-0863">Zinc-finger</keyword>
<keyword evidence="9" id="KW-1185">Reference proteome</keyword>
<evidence type="ECO:0000256" key="2">
    <source>
        <dbReference type="ARBA" id="ARBA00022771"/>
    </source>
</evidence>
<dbReference type="EMBL" id="CAXHTB010000010">
    <property type="protein sequence ID" value="CAL0313687.1"/>
    <property type="molecule type" value="Genomic_DNA"/>
</dbReference>
<sequence length="349" mass="38607">MVKKKMIAHYNNHNQKEDTLHTTTTMEVCFLIFIPSFYNLILYINLDHIKNMLISYTSLSGANSRKRGREAIVANTTPNNIMNPLFSMQSHPPQLIDLSQLHNQHQNVASIGLGLSFGNQQQQRLQLQQQQQHGSHISSYLSLSSERFSLQIKQEMDEIDHFLHVLGEDLKSTLAAKSQRHDKELLRAAEEAVARRLREMEGEVDKATRRNAELEARAAQLSSEAQLWQAKARAHEAAATSLQVQLQQTMIATGAGRCHGGDEGGAGLSCALDGGQVEDAESAYIDPDRVEVITSAAARAKCRGCGKRVASVLVLPCRHLCMCAGCDAHFRACPVCLTLKDSTVQVHLC</sequence>
<evidence type="ECO:0000256" key="1">
    <source>
        <dbReference type="ARBA" id="ARBA00022723"/>
    </source>
</evidence>
<evidence type="ECO:0000259" key="7">
    <source>
        <dbReference type="PROSITE" id="PS50089"/>
    </source>
</evidence>
<keyword evidence="6" id="KW-0812">Transmembrane</keyword>
<name>A0AAV1WX08_LUPLU</name>
<dbReference type="Pfam" id="PF13920">
    <property type="entry name" value="zf-C3HC4_3"/>
    <property type="match status" value="1"/>
</dbReference>